<evidence type="ECO:0000313" key="1">
    <source>
        <dbReference type="EMBL" id="KAF7260005.1"/>
    </source>
</evidence>
<dbReference type="EMBL" id="JTDE01000935">
    <property type="protein sequence ID" value="KAF7260005.1"/>
    <property type="molecule type" value="Genomic_DNA"/>
</dbReference>
<dbReference type="AlphaFoldDB" id="A0A8S9YY03"/>
<name>A0A8S9YY03_9TREM</name>
<comment type="caution">
    <text evidence="1">The sequence shown here is derived from an EMBL/GenBank/DDBJ whole genome shotgun (WGS) entry which is preliminary data.</text>
</comment>
<dbReference type="Proteomes" id="UP000822476">
    <property type="component" value="Unassembled WGS sequence"/>
</dbReference>
<accession>A0A8S9YY03</accession>
<organism evidence="1 2">
    <name type="scientific">Paragonimus skrjabini miyazakii</name>
    <dbReference type="NCBI Taxonomy" id="59628"/>
    <lineage>
        <taxon>Eukaryota</taxon>
        <taxon>Metazoa</taxon>
        <taxon>Spiralia</taxon>
        <taxon>Lophotrochozoa</taxon>
        <taxon>Platyhelminthes</taxon>
        <taxon>Trematoda</taxon>
        <taxon>Digenea</taxon>
        <taxon>Plagiorchiida</taxon>
        <taxon>Troglotremata</taxon>
        <taxon>Troglotrematidae</taxon>
        <taxon>Paragonimus</taxon>
    </lineage>
</organism>
<keyword evidence="2" id="KW-1185">Reference proteome</keyword>
<evidence type="ECO:0000313" key="2">
    <source>
        <dbReference type="Proteomes" id="UP000822476"/>
    </source>
</evidence>
<sequence>MEFRYKRRSVLENYQSTYAESFYTLLFLLIHSLSRHFGENQVCPTNGCLTEFVCDNYTAWFNSSETRTSV</sequence>
<protein>
    <submittedName>
        <fullName evidence="1">Uncharacterized protein</fullName>
    </submittedName>
</protein>
<proteinExistence type="predicted"/>
<gene>
    <name evidence="1" type="ORF">EG68_02589</name>
</gene>
<reference evidence="1" key="1">
    <citation type="submission" date="2019-07" db="EMBL/GenBank/DDBJ databases">
        <title>Annotation for the trematode Paragonimus miyazaki's.</title>
        <authorList>
            <person name="Choi Y.-J."/>
        </authorList>
    </citation>
    <scope>NUCLEOTIDE SEQUENCE</scope>
    <source>
        <strain evidence="1">Japan</strain>
    </source>
</reference>